<dbReference type="Pfam" id="PF08241">
    <property type="entry name" value="Methyltransf_11"/>
    <property type="match status" value="1"/>
</dbReference>
<dbReference type="PANTHER" id="PTHR44068:SF11">
    <property type="entry name" value="GERANYL DIPHOSPHATE 2-C-METHYLTRANSFERASE"/>
    <property type="match status" value="1"/>
</dbReference>
<accession>A0AAD9ZB84</accession>
<dbReference type="Gene3D" id="3.40.50.150">
    <property type="entry name" value="Vaccinia Virus protein VP39"/>
    <property type="match status" value="1"/>
</dbReference>
<dbReference type="GO" id="GO:0008757">
    <property type="term" value="F:S-adenosylmethionine-dependent methyltransferase activity"/>
    <property type="evidence" value="ECO:0007669"/>
    <property type="project" value="InterPro"/>
</dbReference>
<keyword evidence="8" id="KW-1185">Reference proteome</keyword>
<dbReference type="GO" id="GO:0032259">
    <property type="term" value="P:methylation"/>
    <property type="evidence" value="ECO:0007669"/>
    <property type="project" value="UniProtKB-KW"/>
</dbReference>
<proteinExistence type="predicted"/>
<comment type="caution">
    <text evidence="7">The sequence shown here is derived from an EMBL/GenBank/DDBJ whole genome shotgun (WGS) entry which is preliminary data.</text>
</comment>
<dbReference type="Proteomes" id="UP001276659">
    <property type="component" value="Unassembled WGS sequence"/>
</dbReference>
<keyword evidence="4" id="KW-0175">Coiled coil</keyword>
<gene>
    <name evidence="7" type="ORF">OEA41_002016</name>
</gene>
<keyword evidence="1" id="KW-0489">Methyltransferase</keyword>
<name>A0AAD9ZB84_9LECA</name>
<evidence type="ECO:0000256" key="4">
    <source>
        <dbReference type="SAM" id="Coils"/>
    </source>
</evidence>
<sequence length="300" mass="33291">MPETSTSDGIMPTQTTQTPAPPSSNNAPNATDVARTYYNSTDADTFYHTFWGGEDLHIGIYTSEDDSIATASRRTVERMAATVGPITSETRVLDMGAGYGGAARYLARTYGCHITCLNLSEVENERNRVKTKEQGLKHLINVVEGSFEKMPVPDHAFDLAWSQDAFLHSGDRPAIVAEIDRVLVKERGKVVFTDPMAAKGVSPEGLKPILARLQLGSLGSLASYRREFQQRGFSDMGFEELTEQLVNSYSKVLKELERQEEQLKGKISDEYVKNMKTGLSQWVNGGKNGQLCWGIMHFQR</sequence>
<feature type="region of interest" description="Disordered" evidence="5">
    <location>
        <begin position="1"/>
        <end position="31"/>
    </location>
</feature>
<reference evidence="7" key="1">
    <citation type="submission" date="2022-11" db="EMBL/GenBank/DDBJ databases">
        <title>Chromosomal genome sequence assembly and mating type (MAT) locus characterization of the leprose asexual lichenized fungus Lepraria neglecta (Nyl.) Erichsen.</title>
        <authorList>
            <person name="Allen J.L."/>
            <person name="Pfeffer B."/>
        </authorList>
    </citation>
    <scope>NUCLEOTIDE SEQUENCE</scope>
    <source>
        <strain evidence="7">Allen 5258</strain>
    </source>
</reference>
<organism evidence="7 8">
    <name type="scientific">Lepraria neglecta</name>
    <dbReference type="NCBI Taxonomy" id="209136"/>
    <lineage>
        <taxon>Eukaryota</taxon>
        <taxon>Fungi</taxon>
        <taxon>Dikarya</taxon>
        <taxon>Ascomycota</taxon>
        <taxon>Pezizomycotina</taxon>
        <taxon>Lecanoromycetes</taxon>
        <taxon>OSLEUM clade</taxon>
        <taxon>Lecanoromycetidae</taxon>
        <taxon>Lecanorales</taxon>
        <taxon>Lecanorineae</taxon>
        <taxon>Stereocaulaceae</taxon>
        <taxon>Lepraria</taxon>
    </lineage>
</organism>
<feature type="compositionally biased region" description="Low complexity" evidence="5">
    <location>
        <begin position="12"/>
        <end position="30"/>
    </location>
</feature>
<dbReference type="AlphaFoldDB" id="A0AAD9ZB84"/>
<evidence type="ECO:0000313" key="8">
    <source>
        <dbReference type="Proteomes" id="UP001276659"/>
    </source>
</evidence>
<dbReference type="CDD" id="cd02440">
    <property type="entry name" value="AdoMet_MTases"/>
    <property type="match status" value="1"/>
</dbReference>
<evidence type="ECO:0000256" key="1">
    <source>
        <dbReference type="ARBA" id="ARBA00022603"/>
    </source>
</evidence>
<dbReference type="FunFam" id="3.40.50.150:FF:000461">
    <property type="entry name" value="Sarcosine/dimethylglycine N-methyltransferase"/>
    <property type="match status" value="1"/>
</dbReference>
<keyword evidence="2" id="KW-0808">Transferase</keyword>
<dbReference type="SUPFAM" id="SSF53335">
    <property type="entry name" value="S-adenosyl-L-methionine-dependent methyltransferases"/>
    <property type="match status" value="1"/>
</dbReference>
<protein>
    <submittedName>
        <fullName evidence="7">Secondary metabolism biosynthetic enzyme</fullName>
    </submittedName>
</protein>
<dbReference type="InterPro" id="IPR029063">
    <property type="entry name" value="SAM-dependent_MTases_sf"/>
</dbReference>
<dbReference type="InterPro" id="IPR013216">
    <property type="entry name" value="Methyltransf_11"/>
</dbReference>
<evidence type="ECO:0000256" key="5">
    <source>
        <dbReference type="SAM" id="MobiDB-lite"/>
    </source>
</evidence>
<dbReference type="InterPro" id="IPR050447">
    <property type="entry name" value="Erg6_SMT_methyltransf"/>
</dbReference>
<keyword evidence="3" id="KW-0949">S-adenosyl-L-methionine</keyword>
<feature type="coiled-coil region" evidence="4">
    <location>
        <begin position="239"/>
        <end position="273"/>
    </location>
</feature>
<evidence type="ECO:0000256" key="3">
    <source>
        <dbReference type="ARBA" id="ARBA00022691"/>
    </source>
</evidence>
<evidence type="ECO:0000259" key="6">
    <source>
        <dbReference type="Pfam" id="PF08241"/>
    </source>
</evidence>
<dbReference type="EMBL" id="JASNWA010000006">
    <property type="protein sequence ID" value="KAK3174770.1"/>
    <property type="molecule type" value="Genomic_DNA"/>
</dbReference>
<feature type="domain" description="Methyltransferase type 11" evidence="6">
    <location>
        <begin position="93"/>
        <end position="191"/>
    </location>
</feature>
<dbReference type="PANTHER" id="PTHR44068">
    <property type="entry name" value="ZGC:194242"/>
    <property type="match status" value="1"/>
</dbReference>
<evidence type="ECO:0000313" key="7">
    <source>
        <dbReference type="EMBL" id="KAK3174770.1"/>
    </source>
</evidence>
<evidence type="ECO:0000256" key="2">
    <source>
        <dbReference type="ARBA" id="ARBA00022679"/>
    </source>
</evidence>
<dbReference type="GO" id="GO:0008170">
    <property type="term" value="F:N-methyltransferase activity"/>
    <property type="evidence" value="ECO:0007669"/>
    <property type="project" value="UniProtKB-ARBA"/>
</dbReference>